<dbReference type="Proteomes" id="UP000527860">
    <property type="component" value="Unassembled WGS sequence"/>
</dbReference>
<comment type="caution">
    <text evidence="1">The sequence shown here is derived from an EMBL/GenBank/DDBJ whole genome shotgun (WGS) entry which is preliminary data.</text>
</comment>
<reference evidence="2" key="2">
    <citation type="submission" date="2020-04" db="EMBL/GenBank/DDBJ databases">
        <authorList>
            <person name="Tanveer F."/>
            <person name="Xie Y."/>
            <person name="Shinwari Z.K."/>
        </authorList>
    </citation>
    <scope>NUCLEOTIDE SEQUENCE</scope>
    <source>
        <strain evidence="2">MOSEL-ME25</strain>
    </source>
</reference>
<dbReference type="GeneID" id="77845935"/>
<dbReference type="InterPro" id="IPR010461">
    <property type="entry name" value="ComK"/>
</dbReference>
<proteinExistence type="predicted"/>
<evidence type="ECO:0000313" key="2">
    <source>
        <dbReference type="EMBL" id="MDB0581184.1"/>
    </source>
</evidence>
<name>A0A0C2HE38_9STAP</name>
<dbReference type="RefSeq" id="WP_040106540.1">
    <property type="nucleotide sequence ID" value="NZ_JABEVU030000001.1"/>
</dbReference>
<protein>
    <submittedName>
        <fullName evidence="2">Competence protein ComK</fullName>
    </submittedName>
</protein>
<evidence type="ECO:0000313" key="4">
    <source>
        <dbReference type="Proteomes" id="UP000527860"/>
    </source>
</evidence>
<dbReference type="Proteomes" id="UP000031546">
    <property type="component" value="Unassembled WGS sequence"/>
</dbReference>
<keyword evidence="4" id="KW-1185">Reference proteome</keyword>
<dbReference type="EMBL" id="JABEVU030000001">
    <property type="protein sequence ID" value="MDB0581184.1"/>
    <property type="molecule type" value="Genomic_DNA"/>
</dbReference>
<dbReference type="GO" id="GO:0030420">
    <property type="term" value="P:establishment of competence for transformation"/>
    <property type="evidence" value="ECO:0007669"/>
    <property type="project" value="InterPro"/>
</dbReference>
<evidence type="ECO:0000313" key="3">
    <source>
        <dbReference type="Proteomes" id="UP000031546"/>
    </source>
</evidence>
<reference evidence="2" key="3">
    <citation type="submission" date="2022-12" db="EMBL/GenBank/DDBJ databases">
        <title>Genome analysis and biological profiling of marine Salinicoccus roseus MOSEL-ME25.</title>
        <authorList>
            <person name="Mirza F.T."/>
            <person name="Xie Y."/>
            <person name="Shinwari Z.K."/>
        </authorList>
    </citation>
    <scope>NUCLEOTIDE SEQUENCE</scope>
    <source>
        <strain evidence="2">MOSEL-ME25</strain>
    </source>
</reference>
<organism evidence="1 3">
    <name type="scientific">Salinicoccus roseus</name>
    <dbReference type="NCBI Taxonomy" id="45670"/>
    <lineage>
        <taxon>Bacteria</taxon>
        <taxon>Bacillati</taxon>
        <taxon>Bacillota</taxon>
        <taxon>Bacilli</taxon>
        <taxon>Bacillales</taxon>
        <taxon>Staphylococcaceae</taxon>
        <taxon>Salinicoccus</taxon>
    </lineage>
</organism>
<dbReference type="STRING" id="45670.SN16_10235"/>
<dbReference type="EMBL" id="JXII01000009">
    <property type="protein sequence ID" value="KIH69899.1"/>
    <property type="molecule type" value="Genomic_DNA"/>
</dbReference>
<dbReference type="OrthoDB" id="2417337at2"/>
<dbReference type="Pfam" id="PF06338">
    <property type="entry name" value="ComK"/>
    <property type="match status" value="1"/>
</dbReference>
<gene>
    <name evidence="2" type="ORF">F7P68_0011645</name>
    <name evidence="1" type="ORF">SN16_10235</name>
</gene>
<accession>A0A0C2HE38</accession>
<sequence length="198" mass="23349">MNRLHYQIHEETMYIVPVNNGGYIESRVGETYGGGIDCRLNPNKLIERNCRNHSQNYAARKDLTKTLTGITSKLPVILDLFGAYIYFCTHSDRIAENNWFNIRHVQSYWNDGGMTRVQFSNNEERIIDISYASFNNQYLNALKLHYKFNQQKEKYQKKEMNMHFQYPTLGRGEVAQINETIYHSYINYINGLQIKDEV</sequence>
<dbReference type="AlphaFoldDB" id="A0A0C2HE38"/>
<reference evidence="1 3" key="1">
    <citation type="submission" date="2015-01" db="EMBL/GenBank/DDBJ databases">
        <title>Genome sequences of high lactate-tolerant strain Salinicoccus roseus W12 with industrial interest.</title>
        <authorList>
            <person name="Wang H."/>
            <person name="Yu B."/>
        </authorList>
    </citation>
    <scope>NUCLEOTIDE SEQUENCE [LARGE SCALE GENOMIC DNA]</scope>
    <source>
        <strain evidence="1 3">W12</strain>
    </source>
</reference>
<evidence type="ECO:0000313" key="1">
    <source>
        <dbReference type="EMBL" id="KIH69899.1"/>
    </source>
</evidence>